<dbReference type="Proteomes" id="UP001497457">
    <property type="component" value="Chromosome 24b"/>
</dbReference>
<dbReference type="AlphaFoldDB" id="A0ABC9B2J7"/>
<dbReference type="GO" id="GO:0016747">
    <property type="term" value="F:acyltransferase activity, transferring groups other than amino-acyl groups"/>
    <property type="evidence" value="ECO:0007669"/>
    <property type="project" value="UniProtKB-ARBA"/>
</dbReference>
<evidence type="ECO:0000256" key="1">
    <source>
        <dbReference type="ARBA" id="ARBA00009861"/>
    </source>
</evidence>
<reference evidence="4 5" key="2">
    <citation type="submission" date="2024-10" db="EMBL/GenBank/DDBJ databases">
        <authorList>
            <person name="Ryan C."/>
        </authorList>
    </citation>
    <scope>NUCLEOTIDE SEQUENCE [LARGE SCALE GENOMIC DNA]</scope>
</reference>
<proteinExistence type="inferred from homology"/>
<dbReference type="EMBL" id="OZ075134">
    <property type="protein sequence ID" value="CAL4991641.1"/>
    <property type="molecule type" value="Genomic_DNA"/>
</dbReference>
<dbReference type="PANTHER" id="PTHR31642">
    <property type="entry name" value="TRICHOTHECENE 3-O-ACETYLTRANSFERASE"/>
    <property type="match status" value="1"/>
</dbReference>
<keyword evidence="2" id="KW-0808">Transferase</keyword>
<dbReference type="Pfam" id="PF02458">
    <property type="entry name" value="Transferase"/>
    <property type="match status" value="1"/>
</dbReference>
<accession>A0ABC9B2J7</accession>
<dbReference type="InterPro" id="IPR050317">
    <property type="entry name" value="Plant_Fungal_Acyltransferase"/>
</dbReference>
<protein>
    <submittedName>
        <fullName evidence="4">Uncharacterized protein</fullName>
    </submittedName>
</protein>
<organism evidence="4 5">
    <name type="scientific">Urochloa decumbens</name>
    <dbReference type="NCBI Taxonomy" id="240449"/>
    <lineage>
        <taxon>Eukaryota</taxon>
        <taxon>Viridiplantae</taxon>
        <taxon>Streptophyta</taxon>
        <taxon>Embryophyta</taxon>
        <taxon>Tracheophyta</taxon>
        <taxon>Spermatophyta</taxon>
        <taxon>Magnoliopsida</taxon>
        <taxon>Liliopsida</taxon>
        <taxon>Poales</taxon>
        <taxon>Poaceae</taxon>
        <taxon>PACMAD clade</taxon>
        <taxon>Panicoideae</taxon>
        <taxon>Panicodae</taxon>
        <taxon>Paniceae</taxon>
        <taxon>Melinidinae</taxon>
        <taxon>Urochloa</taxon>
    </lineage>
</organism>
<evidence type="ECO:0000256" key="3">
    <source>
        <dbReference type="ARBA" id="ARBA00023315"/>
    </source>
</evidence>
<sequence>MKITVHSSKLVKPAYAAGSGATPSAGEAVPLTVFDKVNFDQYISSVNLFHPPAPPIAALENSLAMALATHRECAGRLGLDAAGRRHVILLNDAGARLVEATTDVALAPVSPLEPATLEVLSLHPSGGSGCVSELLMVQVTRFACGSFSVGTTVQHLISDGRGWRRFFVAWGKATRGAAVDAAAIVDRAAIFVPRNPPLVQLEHRGVEFKPRCEATGSVVNHGNSSDEVVVRRLQFSREMVSELKSMASSVGAPRPYYSSTLKCIVAHLWQCITRARGLRRGEVTALHLAVDGRSRMRSPPVPVGYTGNVVLLARPATTARELVAMPLQRVVELICREVSRIDESYFRSFIDFASSRAVEKEGLVPAADATEMVLCPDVEMDSILGMPVYELDFGAGPPFLYMPSHAGRGLRVHRAIWL</sequence>
<keyword evidence="3" id="KW-0012">Acyltransferase</keyword>
<name>A0ABC9B2J7_9POAL</name>
<dbReference type="InterPro" id="IPR023213">
    <property type="entry name" value="CAT-like_dom_sf"/>
</dbReference>
<dbReference type="Gene3D" id="3.30.559.10">
    <property type="entry name" value="Chloramphenicol acetyltransferase-like domain"/>
    <property type="match status" value="2"/>
</dbReference>
<evidence type="ECO:0000256" key="2">
    <source>
        <dbReference type="ARBA" id="ARBA00022679"/>
    </source>
</evidence>
<dbReference type="PANTHER" id="PTHR31642:SF13">
    <property type="entry name" value="AGMATINE HYDROXYCINNAMOYLTRANSFERASE 1"/>
    <property type="match status" value="1"/>
</dbReference>
<gene>
    <name evidence="4" type="ORF">URODEC1_LOCUS60745</name>
</gene>
<keyword evidence="5" id="KW-1185">Reference proteome</keyword>
<evidence type="ECO:0000313" key="5">
    <source>
        <dbReference type="Proteomes" id="UP001497457"/>
    </source>
</evidence>
<evidence type="ECO:0000313" key="4">
    <source>
        <dbReference type="EMBL" id="CAL4991641.1"/>
    </source>
</evidence>
<reference evidence="5" key="1">
    <citation type="submission" date="2024-06" db="EMBL/GenBank/DDBJ databases">
        <authorList>
            <person name="Ryan C."/>
        </authorList>
    </citation>
    <scope>NUCLEOTIDE SEQUENCE [LARGE SCALE GENOMIC DNA]</scope>
</reference>
<comment type="similarity">
    <text evidence="1">Belongs to the plant acyltransferase family.</text>
</comment>